<proteinExistence type="predicted"/>
<dbReference type="Proteomes" id="UP001500420">
    <property type="component" value="Unassembled WGS sequence"/>
</dbReference>
<accession>A0AAV3T9N3</accession>
<feature type="transmembrane region" description="Helical" evidence="6">
    <location>
        <begin position="72"/>
        <end position="90"/>
    </location>
</feature>
<feature type="transmembrane region" description="Helical" evidence="6">
    <location>
        <begin position="44"/>
        <end position="66"/>
    </location>
</feature>
<keyword evidence="9" id="KW-1185">Reference proteome</keyword>
<evidence type="ECO:0000259" key="7">
    <source>
        <dbReference type="Pfam" id="PF00482"/>
    </source>
</evidence>
<evidence type="ECO:0000256" key="6">
    <source>
        <dbReference type="SAM" id="Phobius"/>
    </source>
</evidence>
<dbReference type="InterPro" id="IPR018076">
    <property type="entry name" value="T2SS_GspF_dom"/>
</dbReference>
<comment type="caution">
    <text evidence="8">The sequence shown here is derived from an EMBL/GenBank/DDBJ whole genome shotgun (WGS) entry which is preliminary data.</text>
</comment>
<sequence length="581" mass="65258">MATSSDAATTDSARREEGESVDVKEAIRKLLLAYENMDMPIRRYVLAVLLPSILGMLGVMALPFLLPIPGVATGPVVMLALLLPFVALVYPKLMQDRKQQQVRERFHLFVTHITVLSTTNIDRVEVFRTLSKEDEYEAIATEMGHIVALIDTWNQSLDDACRFRARRVASPLMEDFLERLAYTVGAGQPMSEFLLSEQDNILRNFKTRYENQLDRLNVMKDVYLSVINSTTFGLVFAILLPFLIGIDPMIALSSVITLYFFVQLAFLYVMNNVAPQDPVWSHTEGISLERNVRLRIALIVGTGLSLLLAAVTYLALDGMIPRAGLPDAIWMAVPFTPLLIPGLVIRREESRVKERDAEFPSFIRALGAVESVKQSSSSSVLSSLRRKDFGALTENVDNLYKRLAMQINSTLAWRYFAAETGSYLIQKFSDMYVVGRRMGGEPRQLGNLIEKNFTEVLNLRQMRTQETGTIIGVIYGITATSTFAFFVGLEIVNLLKDITTEMDLTQTGMGALLHPQVYDIPEIRFYIFIAVILNAFLSSMMIRIVDRGHSLNALTHFVAMVWMSGLIAWMTTFLMTAIISV</sequence>
<dbReference type="NCBIfam" id="NF004704">
    <property type="entry name" value="PRK06041.1-2"/>
    <property type="match status" value="1"/>
</dbReference>
<feature type="transmembrane region" description="Helical" evidence="6">
    <location>
        <begin position="292"/>
        <end position="316"/>
    </location>
</feature>
<evidence type="ECO:0000256" key="2">
    <source>
        <dbReference type="ARBA" id="ARBA00022475"/>
    </source>
</evidence>
<feature type="domain" description="Type II secretion system protein GspF" evidence="7">
    <location>
        <begin position="109"/>
        <end position="231"/>
    </location>
</feature>
<keyword evidence="4 6" id="KW-1133">Transmembrane helix</keyword>
<dbReference type="EMBL" id="BAAADV010000002">
    <property type="protein sequence ID" value="GAA0670808.1"/>
    <property type="molecule type" value="Genomic_DNA"/>
</dbReference>
<evidence type="ECO:0000256" key="3">
    <source>
        <dbReference type="ARBA" id="ARBA00022692"/>
    </source>
</evidence>
<dbReference type="InterPro" id="IPR056569">
    <property type="entry name" value="ArlJ-like"/>
</dbReference>
<evidence type="ECO:0000256" key="5">
    <source>
        <dbReference type="ARBA" id="ARBA00023136"/>
    </source>
</evidence>
<feature type="transmembrane region" description="Helical" evidence="6">
    <location>
        <begin position="523"/>
        <end position="545"/>
    </location>
</feature>
<keyword evidence="3 6" id="KW-0812">Transmembrane</keyword>
<evidence type="ECO:0000313" key="8">
    <source>
        <dbReference type="EMBL" id="GAA0670808.1"/>
    </source>
</evidence>
<feature type="transmembrane region" description="Helical" evidence="6">
    <location>
        <begin position="328"/>
        <end position="345"/>
    </location>
</feature>
<keyword evidence="2" id="KW-1003">Cell membrane</keyword>
<reference evidence="8 9" key="1">
    <citation type="journal article" date="2019" name="Int. J. Syst. Evol. Microbiol.">
        <title>The Global Catalogue of Microorganisms (GCM) 10K type strain sequencing project: providing services to taxonomists for standard genome sequencing and annotation.</title>
        <authorList>
            <consortium name="The Broad Institute Genomics Platform"/>
            <consortium name="The Broad Institute Genome Sequencing Center for Infectious Disease"/>
            <person name="Wu L."/>
            <person name="Ma J."/>
        </authorList>
    </citation>
    <scope>NUCLEOTIDE SEQUENCE [LARGE SCALE GENOMIC DNA]</scope>
    <source>
        <strain evidence="8 9">JCM 16328</strain>
    </source>
</reference>
<dbReference type="PANTHER" id="PTHR35402">
    <property type="entry name" value="INTEGRAL MEMBRANE PROTEIN-RELATED"/>
    <property type="match status" value="1"/>
</dbReference>
<evidence type="ECO:0000313" key="9">
    <source>
        <dbReference type="Proteomes" id="UP001500420"/>
    </source>
</evidence>
<dbReference type="RefSeq" id="WP_343773500.1">
    <property type="nucleotide sequence ID" value="NZ_BAAADV010000002.1"/>
</dbReference>
<evidence type="ECO:0000256" key="4">
    <source>
        <dbReference type="ARBA" id="ARBA00022989"/>
    </source>
</evidence>
<feature type="transmembrane region" description="Helical" evidence="6">
    <location>
        <begin position="470"/>
        <end position="492"/>
    </location>
</feature>
<organism evidence="8 9">
    <name type="scientific">Natronoarchaeum mannanilyticum</name>
    <dbReference type="NCBI Taxonomy" id="926360"/>
    <lineage>
        <taxon>Archaea</taxon>
        <taxon>Methanobacteriati</taxon>
        <taxon>Methanobacteriota</taxon>
        <taxon>Stenosarchaea group</taxon>
        <taxon>Halobacteria</taxon>
        <taxon>Halobacteriales</taxon>
        <taxon>Natronoarchaeaceae</taxon>
    </lineage>
</organism>
<dbReference type="AlphaFoldDB" id="A0AAV3T9N3"/>
<feature type="transmembrane region" description="Helical" evidence="6">
    <location>
        <begin position="557"/>
        <end position="579"/>
    </location>
</feature>
<name>A0AAV3T9N3_9EURY</name>
<protein>
    <submittedName>
        <fullName evidence="8">Archaellar assembly protein FlaJ</fullName>
    </submittedName>
</protein>
<dbReference type="PANTHER" id="PTHR35402:SF2">
    <property type="entry name" value="FLAGELLA ACCESSORY PROTEIN J"/>
    <property type="match status" value="1"/>
</dbReference>
<gene>
    <name evidence="8" type="primary">flaJ</name>
    <name evidence="8" type="ORF">GCM10009020_16380</name>
</gene>
<feature type="transmembrane region" description="Helical" evidence="6">
    <location>
        <begin position="250"/>
        <end position="271"/>
    </location>
</feature>
<comment type="subcellular location">
    <subcellularLocation>
        <location evidence="1">Cell membrane</location>
        <topology evidence="1">Multi-pass membrane protein</topology>
    </subcellularLocation>
</comment>
<dbReference type="GO" id="GO:0005886">
    <property type="term" value="C:plasma membrane"/>
    <property type="evidence" value="ECO:0007669"/>
    <property type="project" value="UniProtKB-SubCell"/>
</dbReference>
<evidence type="ECO:0000256" key="1">
    <source>
        <dbReference type="ARBA" id="ARBA00004651"/>
    </source>
</evidence>
<feature type="transmembrane region" description="Helical" evidence="6">
    <location>
        <begin position="222"/>
        <end position="244"/>
    </location>
</feature>
<dbReference type="Pfam" id="PF00482">
    <property type="entry name" value="T2SSF"/>
    <property type="match status" value="1"/>
</dbReference>
<keyword evidence="5 6" id="KW-0472">Membrane</keyword>